<feature type="compositionally biased region" description="Low complexity" evidence="1">
    <location>
        <begin position="43"/>
        <end position="53"/>
    </location>
</feature>
<reference evidence="2" key="2">
    <citation type="submission" date="2020-09" db="EMBL/GenBank/DDBJ databases">
        <authorList>
            <person name="Sun Q."/>
            <person name="Zhou Y."/>
        </authorList>
    </citation>
    <scope>NUCLEOTIDE SEQUENCE</scope>
    <source>
        <strain evidence="2">CGMCC 1.10749</strain>
    </source>
</reference>
<feature type="region of interest" description="Disordered" evidence="1">
    <location>
        <begin position="43"/>
        <end position="71"/>
    </location>
</feature>
<dbReference type="Proteomes" id="UP000628079">
    <property type="component" value="Unassembled WGS sequence"/>
</dbReference>
<evidence type="ECO:0000313" key="2">
    <source>
        <dbReference type="EMBL" id="GGB81672.1"/>
    </source>
</evidence>
<evidence type="ECO:0000313" key="3">
    <source>
        <dbReference type="Proteomes" id="UP000628079"/>
    </source>
</evidence>
<evidence type="ECO:0000256" key="1">
    <source>
        <dbReference type="SAM" id="MobiDB-lite"/>
    </source>
</evidence>
<proteinExistence type="predicted"/>
<comment type="caution">
    <text evidence="2">The sequence shown here is derived from an EMBL/GenBank/DDBJ whole genome shotgun (WGS) entry which is preliminary data.</text>
</comment>
<feature type="compositionally biased region" description="Basic and acidic residues" evidence="1">
    <location>
        <begin position="54"/>
        <end position="65"/>
    </location>
</feature>
<accession>A0A8H9FW24</accession>
<sequence length="71" mass="7470">MSRASICPTWASISPEMRLMSPEAAEMRSVSTWNCVAMVVPSVPAAPGGATSPDDGKDIGRDRRGVVHSPT</sequence>
<reference evidence="2" key="1">
    <citation type="journal article" date="2014" name="Int. J. Syst. Evol. Microbiol.">
        <title>Complete genome sequence of Corynebacterium casei LMG S-19264T (=DSM 44701T), isolated from a smear-ripened cheese.</title>
        <authorList>
            <consortium name="US DOE Joint Genome Institute (JGI-PGF)"/>
            <person name="Walter F."/>
            <person name="Albersmeier A."/>
            <person name="Kalinowski J."/>
            <person name="Ruckert C."/>
        </authorList>
    </citation>
    <scope>NUCLEOTIDE SEQUENCE</scope>
    <source>
        <strain evidence="2">CGMCC 1.10749</strain>
    </source>
</reference>
<protein>
    <submittedName>
        <fullName evidence="2">Uncharacterized protein</fullName>
    </submittedName>
</protein>
<gene>
    <name evidence="2" type="ORF">GCM10011314_21610</name>
</gene>
<dbReference type="AlphaFoldDB" id="A0A8H9FW24"/>
<organism evidence="2 3">
    <name type="scientific">Knoellia flava</name>
    <dbReference type="NCBI Taxonomy" id="913969"/>
    <lineage>
        <taxon>Bacteria</taxon>
        <taxon>Bacillati</taxon>
        <taxon>Actinomycetota</taxon>
        <taxon>Actinomycetes</taxon>
        <taxon>Micrococcales</taxon>
        <taxon>Intrasporangiaceae</taxon>
        <taxon>Knoellia</taxon>
    </lineage>
</organism>
<name>A0A8H9FW24_9MICO</name>
<dbReference type="EMBL" id="BMEA01000002">
    <property type="protein sequence ID" value="GGB81672.1"/>
    <property type="molecule type" value="Genomic_DNA"/>
</dbReference>